<protein>
    <submittedName>
        <fullName evidence="1">Uncharacterized protein</fullName>
    </submittedName>
</protein>
<accession>A0A9W3TIV0</accession>
<dbReference type="Proteomes" id="UP000191057">
    <property type="component" value="Plasmid unnamed1"/>
</dbReference>
<reference evidence="1 2" key="1">
    <citation type="submission" date="2017-03" db="EMBL/GenBank/DDBJ databases">
        <title>Complete genome sequence of Bacillus thuringiensis L-7601, a novel melanin producing strain.</title>
        <authorList>
            <person name="Cai J."/>
            <person name="Cao Z."/>
            <person name="Tan T."/>
        </authorList>
    </citation>
    <scope>NUCLEOTIDE SEQUENCE [LARGE SCALE GENOMIC DNA]</scope>
    <source>
        <strain evidence="1 2">L-7601</strain>
        <plasmid evidence="1 2">unnamed1</plasmid>
    </source>
</reference>
<proteinExistence type="predicted"/>
<evidence type="ECO:0000313" key="2">
    <source>
        <dbReference type="Proteomes" id="UP000191057"/>
    </source>
</evidence>
<dbReference type="AlphaFoldDB" id="A0A9W3TIV0"/>
<sequence length="195" mass="23596">MVRPYTHWAIWNTEDGKKVFADNRGKIMDKATAYETMRLISEFYDNVSDEDISEFNKELKKDQYEDLKEREEANKKQQEREREYKPTYMFIIKKVNEPCYKFKFGGYRVYGYVDEQKRLNTIKKQLDRRLDNIDKESEVPIELVDSFIYVHNAPGIHKHILEIYGSFRDEFDWYVLEDKVLAKIINYIESKMLEV</sequence>
<organism evidence="1 2">
    <name type="scientific">Bacillus thuringiensis</name>
    <dbReference type="NCBI Taxonomy" id="1428"/>
    <lineage>
        <taxon>Bacteria</taxon>
        <taxon>Bacillati</taxon>
        <taxon>Bacillota</taxon>
        <taxon>Bacilli</taxon>
        <taxon>Bacillales</taxon>
        <taxon>Bacillaceae</taxon>
        <taxon>Bacillus</taxon>
        <taxon>Bacillus cereus group</taxon>
    </lineage>
</organism>
<keyword evidence="1" id="KW-0614">Plasmid</keyword>
<name>A0A9W3TIV0_BACTU</name>
<dbReference type="EMBL" id="CP020003">
    <property type="protein sequence ID" value="AQY42333.1"/>
    <property type="molecule type" value="Genomic_DNA"/>
</dbReference>
<geneLocation type="plasmid" evidence="1 2">
    <name>unnamed1</name>
</geneLocation>
<gene>
    <name evidence="1" type="ORF">B4918_30990</name>
</gene>
<evidence type="ECO:0000313" key="1">
    <source>
        <dbReference type="EMBL" id="AQY42333.1"/>
    </source>
</evidence>
<dbReference type="RefSeq" id="WP_079246376.1">
    <property type="nucleotide sequence ID" value="NZ_JARSYF010000044.1"/>
</dbReference>